<dbReference type="PROSITE" id="PS50222">
    <property type="entry name" value="EF_HAND_2"/>
    <property type="match status" value="1"/>
</dbReference>
<dbReference type="InterPro" id="IPR018247">
    <property type="entry name" value="EF_Hand_1_Ca_BS"/>
</dbReference>
<gene>
    <name evidence="3" type="ORF">PHET_05202</name>
</gene>
<protein>
    <submittedName>
        <fullName evidence="3">Dynein light chain</fullName>
    </submittedName>
</protein>
<dbReference type="InterPro" id="IPR011992">
    <property type="entry name" value="EF-hand-dom_pair"/>
</dbReference>
<dbReference type="SMART" id="SM01375">
    <property type="entry name" value="Dynein_light"/>
    <property type="match status" value="1"/>
</dbReference>
<proteinExistence type="predicted"/>
<evidence type="ECO:0000259" key="2">
    <source>
        <dbReference type="PROSITE" id="PS50222"/>
    </source>
</evidence>
<dbReference type="SUPFAM" id="SSF54648">
    <property type="entry name" value="DLC"/>
    <property type="match status" value="1"/>
</dbReference>
<dbReference type="GO" id="GO:0007017">
    <property type="term" value="P:microtubule-based process"/>
    <property type="evidence" value="ECO:0007669"/>
    <property type="project" value="InterPro"/>
</dbReference>
<dbReference type="Proteomes" id="UP000748531">
    <property type="component" value="Unassembled WGS sequence"/>
</dbReference>
<dbReference type="CDD" id="cd21454">
    <property type="entry name" value="DLC-like_TAL"/>
    <property type="match status" value="1"/>
</dbReference>
<dbReference type="Gene3D" id="1.10.238.10">
    <property type="entry name" value="EF-hand"/>
    <property type="match status" value="1"/>
</dbReference>
<dbReference type="Pfam" id="PF01221">
    <property type="entry name" value="Dynein_light"/>
    <property type="match status" value="1"/>
</dbReference>
<dbReference type="InterPro" id="IPR037177">
    <property type="entry name" value="DLC_sf"/>
</dbReference>
<organism evidence="3 4">
    <name type="scientific">Paragonimus heterotremus</name>
    <dbReference type="NCBI Taxonomy" id="100268"/>
    <lineage>
        <taxon>Eukaryota</taxon>
        <taxon>Metazoa</taxon>
        <taxon>Spiralia</taxon>
        <taxon>Lophotrochozoa</taxon>
        <taxon>Platyhelminthes</taxon>
        <taxon>Trematoda</taxon>
        <taxon>Digenea</taxon>
        <taxon>Plagiorchiida</taxon>
        <taxon>Troglotremata</taxon>
        <taxon>Troglotrematidae</taxon>
        <taxon>Paragonimus</taxon>
    </lineage>
</organism>
<dbReference type="InterPro" id="IPR001372">
    <property type="entry name" value="Dynein_light_chain_typ-1/2"/>
</dbReference>
<dbReference type="OrthoDB" id="186625at2759"/>
<accession>A0A8J4WRQ0</accession>
<dbReference type="GO" id="GO:0005509">
    <property type="term" value="F:calcium ion binding"/>
    <property type="evidence" value="ECO:0007669"/>
    <property type="project" value="InterPro"/>
</dbReference>
<feature type="domain" description="EF-hand" evidence="2">
    <location>
        <begin position="44"/>
        <end position="68"/>
    </location>
</feature>
<dbReference type="InterPro" id="IPR002048">
    <property type="entry name" value="EF_hand_dom"/>
</dbReference>
<dbReference type="Pfam" id="PF13499">
    <property type="entry name" value="EF-hand_7"/>
    <property type="match status" value="1"/>
</dbReference>
<evidence type="ECO:0000313" key="4">
    <source>
        <dbReference type="Proteomes" id="UP000748531"/>
    </source>
</evidence>
<dbReference type="SUPFAM" id="SSF47473">
    <property type="entry name" value="EF-hand"/>
    <property type="match status" value="1"/>
</dbReference>
<evidence type="ECO:0000313" key="3">
    <source>
        <dbReference type="EMBL" id="KAF5401605.1"/>
    </source>
</evidence>
<dbReference type="PROSITE" id="PS00018">
    <property type="entry name" value="EF_HAND_1"/>
    <property type="match status" value="1"/>
</dbReference>
<dbReference type="AlphaFoldDB" id="A0A8J4WRQ0"/>
<dbReference type="Gene3D" id="3.30.740.10">
    <property type="entry name" value="Protein Inhibitor Of Neuronal Nitric Oxide Synthase"/>
    <property type="match status" value="1"/>
</dbReference>
<dbReference type="EMBL" id="LUCH01002357">
    <property type="protein sequence ID" value="KAF5401605.1"/>
    <property type="molecule type" value="Genomic_DNA"/>
</dbReference>
<keyword evidence="1" id="KW-0106">Calcium</keyword>
<evidence type="ECO:0000256" key="1">
    <source>
        <dbReference type="ARBA" id="ARBA00022837"/>
    </source>
</evidence>
<name>A0A8J4WRQ0_9TREM</name>
<reference evidence="3" key="1">
    <citation type="submission" date="2019-05" db="EMBL/GenBank/DDBJ databases">
        <title>Annotation for the trematode Paragonimus heterotremus.</title>
        <authorList>
            <person name="Choi Y.-J."/>
        </authorList>
    </citation>
    <scope>NUCLEOTIDE SEQUENCE</scope>
    <source>
        <strain evidence="3">LC</strain>
    </source>
</reference>
<dbReference type="GO" id="GO:0030286">
    <property type="term" value="C:dynein complex"/>
    <property type="evidence" value="ECO:0007669"/>
    <property type="project" value="InterPro"/>
</dbReference>
<keyword evidence="4" id="KW-1185">Reference proteome</keyword>
<comment type="caution">
    <text evidence="3">The sequence shown here is derived from an EMBL/GenBank/DDBJ whole genome shotgun (WGS) entry which is preliminary data.</text>
</comment>
<sequence length="177" mass="20757">MDPFINAFFQIDTDEDEVITMRDLEDYVKRNDLDKSMITRWKSLFDKNHSGTITLNEFCDTLGLRLADVRVKRNESITVQRKQPGGLRSEIKVIVATMSLADQIDVSEEVYRLVGDETSDRKLLADKIKTYLDKRYGRMWHVIISKGSSWCSFTHIPETSFFFQLKEYVYLIWRTPA</sequence>